<dbReference type="PANTHER" id="PTHR22943">
    <property type="entry name" value="7-TRANSMEMBRANE DOMAIN RECEPTOR C.ELEGANS"/>
    <property type="match status" value="1"/>
</dbReference>
<keyword evidence="1" id="KW-0472">Membrane</keyword>
<evidence type="ECO:0000313" key="3">
    <source>
        <dbReference type="Proteomes" id="UP001328107"/>
    </source>
</evidence>
<feature type="transmembrane region" description="Helical" evidence="1">
    <location>
        <begin position="130"/>
        <end position="154"/>
    </location>
</feature>
<evidence type="ECO:0008006" key="4">
    <source>
        <dbReference type="Google" id="ProtNLM"/>
    </source>
</evidence>
<feature type="transmembrane region" description="Helical" evidence="1">
    <location>
        <begin position="297"/>
        <end position="321"/>
    </location>
</feature>
<dbReference type="PANTHER" id="PTHR22943:SF248">
    <property type="entry name" value="SEVEN TM RECEPTOR"/>
    <property type="match status" value="1"/>
</dbReference>
<feature type="transmembrane region" description="Helical" evidence="1">
    <location>
        <begin position="89"/>
        <end position="118"/>
    </location>
</feature>
<reference evidence="3" key="1">
    <citation type="submission" date="2022-10" db="EMBL/GenBank/DDBJ databases">
        <title>Genome assembly of Pristionchus species.</title>
        <authorList>
            <person name="Yoshida K."/>
            <person name="Sommer R.J."/>
        </authorList>
    </citation>
    <scope>NUCLEOTIDE SEQUENCE [LARGE SCALE GENOMIC DNA]</scope>
    <source>
        <strain evidence="3">RS5460</strain>
    </source>
</reference>
<feature type="transmembrane region" description="Helical" evidence="1">
    <location>
        <begin position="271"/>
        <end position="291"/>
    </location>
</feature>
<evidence type="ECO:0000256" key="1">
    <source>
        <dbReference type="SAM" id="Phobius"/>
    </source>
</evidence>
<dbReference type="AlphaFoldDB" id="A0AAN4Z3U4"/>
<feature type="transmembrane region" description="Helical" evidence="1">
    <location>
        <begin position="52"/>
        <end position="77"/>
    </location>
</feature>
<feature type="non-terminal residue" evidence="2">
    <location>
        <position position="330"/>
    </location>
</feature>
<feature type="transmembrane region" description="Helical" evidence="1">
    <location>
        <begin position="205"/>
        <end position="231"/>
    </location>
</feature>
<keyword evidence="1" id="KW-0812">Transmembrane</keyword>
<keyword evidence="3" id="KW-1185">Reference proteome</keyword>
<dbReference type="Proteomes" id="UP001328107">
    <property type="component" value="Unassembled WGS sequence"/>
</dbReference>
<dbReference type="EMBL" id="BTRK01000001">
    <property type="protein sequence ID" value="GMR33713.1"/>
    <property type="molecule type" value="Genomic_DNA"/>
</dbReference>
<name>A0AAN4Z3U4_9BILA</name>
<dbReference type="Pfam" id="PF10326">
    <property type="entry name" value="7TM_GPCR_Str"/>
    <property type="match status" value="2"/>
</dbReference>
<proteinExistence type="predicted"/>
<sequence>IFKIINLTHWLSFVFFGISLVLNGTLIYAITRHSSMHTGTYYKSMQTGLACTNILVAGTIMLIRPAIHIHGGIFFWGGPLQFFPFSFEFATFLIVVYMVFFILKSVAMGTVMVFRVWTMSRRMSSLPSHYVLFIPLVAFTLAIPPTIFFMALVFPSEDTQNICLVRDVDGVCTETIGHAVSRHLAPNSGFLLAPLQLKDWYNYPLAISLILILVLMIGTLVVVLAGAVWILKQAGESRDFRLHRQLARALLCQASFTKDKYFQFHTPPLQILVPAVFMQMPMAVGIIGFLLRGKMDYLLMSIPIINSLYTCIDPLVIIINVKSYWRGLAR</sequence>
<gene>
    <name evidence="2" type="ORF">PMAYCL1PPCAC_03908</name>
</gene>
<accession>A0AAN4Z3U4</accession>
<keyword evidence="1" id="KW-1133">Transmembrane helix</keyword>
<comment type="caution">
    <text evidence="2">The sequence shown here is derived from an EMBL/GenBank/DDBJ whole genome shotgun (WGS) entry which is preliminary data.</text>
</comment>
<protein>
    <recommendedName>
        <fullName evidence="4">G protein-coupled receptor</fullName>
    </recommendedName>
</protein>
<dbReference type="Gene3D" id="1.20.1070.10">
    <property type="entry name" value="Rhodopsin 7-helix transmembrane proteins"/>
    <property type="match status" value="1"/>
</dbReference>
<organism evidence="2 3">
    <name type="scientific">Pristionchus mayeri</name>
    <dbReference type="NCBI Taxonomy" id="1317129"/>
    <lineage>
        <taxon>Eukaryota</taxon>
        <taxon>Metazoa</taxon>
        <taxon>Ecdysozoa</taxon>
        <taxon>Nematoda</taxon>
        <taxon>Chromadorea</taxon>
        <taxon>Rhabditida</taxon>
        <taxon>Rhabditina</taxon>
        <taxon>Diplogasteromorpha</taxon>
        <taxon>Diplogasteroidea</taxon>
        <taxon>Neodiplogasteridae</taxon>
        <taxon>Pristionchus</taxon>
    </lineage>
</organism>
<dbReference type="InterPro" id="IPR019428">
    <property type="entry name" value="7TM_GPCR_serpentine_rcpt_Str"/>
</dbReference>
<feature type="transmembrane region" description="Helical" evidence="1">
    <location>
        <begin position="12"/>
        <end position="31"/>
    </location>
</feature>
<dbReference type="SUPFAM" id="SSF81321">
    <property type="entry name" value="Family A G protein-coupled receptor-like"/>
    <property type="match status" value="1"/>
</dbReference>
<evidence type="ECO:0000313" key="2">
    <source>
        <dbReference type="EMBL" id="GMR33713.1"/>
    </source>
</evidence>
<feature type="non-terminal residue" evidence="2">
    <location>
        <position position="1"/>
    </location>
</feature>